<comment type="caution">
    <text evidence="6">The sequence shown here is derived from an EMBL/GenBank/DDBJ whole genome shotgun (WGS) entry which is preliminary data.</text>
</comment>
<evidence type="ECO:0000313" key="6">
    <source>
        <dbReference type="EMBL" id="CAI4000101.1"/>
    </source>
</evidence>
<keyword evidence="3 5" id="KW-1133">Transmembrane helix</keyword>
<feature type="transmembrane region" description="Helical" evidence="5">
    <location>
        <begin position="147"/>
        <end position="168"/>
    </location>
</feature>
<evidence type="ECO:0000313" key="7">
    <source>
        <dbReference type="EMBL" id="CAL4787413.1"/>
    </source>
</evidence>
<keyword evidence="2 5" id="KW-0812">Transmembrane</keyword>
<dbReference type="InterPro" id="IPR023352">
    <property type="entry name" value="MAPEG-like_dom_sf"/>
</dbReference>
<reference evidence="6" key="1">
    <citation type="submission" date="2022-10" db="EMBL/GenBank/DDBJ databases">
        <authorList>
            <person name="Chen Y."/>
            <person name="Dougan E. K."/>
            <person name="Chan C."/>
            <person name="Rhodes N."/>
            <person name="Thang M."/>
        </authorList>
    </citation>
    <scope>NUCLEOTIDE SEQUENCE</scope>
</reference>
<dbReference type="EMBL" id="CAMXCT020002735">
    <property type="protein sequence ID" value="CAL1153476.1"/>
    <property type="molecule type" value="Genomic_DNA"/>
</dbReference>
<accession>A0A9P1G5A3</accession>
<dbReference type="Proteomes" id="UP001152797">
    <property type="component" value="Unassembled WGS sequence"/>
</dbReference>
<dbReference type="Pfam" id="PF01124">
    <property type="entry name" value="MAPEG"/>
    <property type="match status" value="1"/>
</dbReference>
<dbReference type="EMBL" id="CAMXCT030002735">
    <property type="protein sequence ID" value="CAL4787413.1"/>
    <property type="molecule type" value="Genomic_DNA"/>
</dbReference>
<evidence type="ECO:0000256" key="5">
    <source>
        <dbReference type="SAM" id="Phobius"/>
    </source>
</evidence>
<evidence type="ECO:0000256" key="4">
    <source>
        <dbReference type="ARBA" id="ARBA00023136"/>
    </source>
</evidence>
<evidence type="ECO:0000256" key="3">
    <source>
        <dbReference type="ARBA" id="ARBA00022989"/>
    </source>
</evidence>
<proteinExistence type="predicted"/>
<evidence type="ECO:0000256" key="1">
    <source>
        <dbReference type="ARBA" id="ARBA00004370"/>
    </source>
</evidence>
<evidence type="ECO:0000256" key="2">
    <source>
        <dbReference type="ARBA" id="ARBA00022692"/>
    </source>
</evidence>
<keyword evidence="7" id="KW-0418">Kinase</keyword>
<name>A0A9P1G5A3_9DINO</name>
<feature type="transmembrane region" description="Helical" evidence="5">
    <location>
        <begin position="189"/>
        <end position="211"/>
    </location>
</feature>
<dbReference type="SUPFAM" id="SSF161084">
    <property type="entry name" value="MAPEG domain-like"/>
    <property type="match status" value="1"/>
</dbReference>
<keyword evidence="7" id="KW-0808">Transferase</keyword>
<evidence type="ECO:0000313" key="8">
    <source>
        <dbReference type="Proteomes" id="UP001152797"/>
    </source>
</evidence>
<feature type="transmembrane region" description="Helical" evidence="5">
    <location>
        <begin position="23"/>
        <end position="47"/>
    </location>
</feature>
<dbReference type="InterPro" id="IPR001129">
    <property type="entry name" value="Membr-assoc_MAPEG"/>
</dbReference>
<dbReference type="GO" id="GO:0016301">
    <property type="term" value="F:kinase activity"/>
    <property type="evidence" value="ECO:0007669"/>
    <property type="project" value="UniProtKB-KW"/>
</dbReference>
<gene>
    <name evidence="6" type="ORF">C1SCF055_LOCUS26248</name>
</gene>
<protein>
    <submittedName>
        <fullName evidence="7">CHK kinase-like domain-containing protein</fullName>
    </submittedName>
</protein>
<dbReference type="GO" id="GO:0016020">
    <property type="term" value="C:membrane"/>
    <property type="evidence" value="ECO:0007669"/>
    <property type="project" value="UniProtKB-SubCell"/>
</dbReference>
<organism evidence="6">
    <name type="scientific">Cladocopium goreaui</name>
    <dbReference type="NCBI Taxonomy" id="2562237"/>
    <lineage>
        <taxon>Eukaryota</taxon>
        <taxon>Sar</taxon>
        <taxon>Alveolata</taxon>
        <taxon>Dinophyceae</taxon>
        <taxon>Suessiales</taxon>
        <taxon>Symbiodiniaceae</taxon>
        <taxon>Cladocopium</taxon>
    </lineage>
</organism>
<sequence length="214" mass="22647">MATPDPSKSDFQAMGMGTVNFTLFFPVIQFVFTLPGLIGASVAFSGVAGKSSVVEKVEDVAKLSAGPLFLAIMLVKLSLAVALGSLGNARRASGVNVPDQHVYKVVGGSAAGSLVLMDEDGAFGAFNRAQRGVQNIYEQTFPFALEVLLSAYVFPWTTAVLLSIFALCRSYGAVLYTRDRMARMKGNMPAGVASGTISGLVFMSGIYATYIEFK</sequence>
<dbReference type="Gene3D" id="1.20.120.550">
    <property type="entry name" value="Membrane associated eicosanoid/glutathione metabolism-like domain"/>
    <property type="match status" value="1"/>
</dbReference>
<comment type="subcellular location">
    <subcellularLocation>
        <location evidence="1">Membrane</location>
    </subcellularLocation>
</comment>
<keyword evidence="8" id="KW-1185">Reference proteome</keyword>
<keyword evidence="4 5" id="KW-0472">Membrane</keyword>
<feature type="transmembrane region" description="Helical" evidence="5">
    <location>
        <begin position="68"/>
        <end position="87"/>
    </location>
</feature>
<dbReference type="AlphaFoldDB" id="A0A9P1G5A3"/>
<dbReference type="EMBL" id="CAMXCT010002735">
    <property type="protein sequence ID" value="CAI4000101.1"/>
    <property type="molecule type" value="Genomic_DNA"/>
</dbReference>
<reference evidence="7 8" key="2">
    <citation type="submission" date="2024-05" db="EMBL/GenBank/DDBJ databases">
        <authorList>
            <person name="Chen Y."/>
            <person name="Shah S."/>
            <person name="Dougan E. K."/>
            <person name="Thang M."/>
            <person name="Chan C."/>
        </authorList>
    </citation>
    <scope>NUCLEOTIDE SEQUENCE [LARGE SCALE GENOMIC DNA]</scope>
</reference>
<dbReference type="OrthoDB" id="411145at2759"/>